<accession>A0ABQ0YUS4</accession>
<protein>
    <recommendedName>
        <fullName evidence="4">Anti-sigma-M factor RsmA</fullName>
    </recommendedName>
</protein>
<sequence length="242" mass="24197">MTEDELPRPPYSADLLADLHAGVLDDDVTAGLWPAVRRDPDAMAVIAALDSVSRRLRALGAAEGVESPPIPPEVAARIDAALTADAAARRRRRWLLAAAGTGAAAAVAIGFAVTAHGAGRPDAAAPMAAPAAAAPASAAPASAAPASAAPGADVLDPATWRAMIGASDPGPLSDHAVLRECLEANGIDESRPLLGSRTIRFDGREAVALVLGDAASPRLTALVVGTGCGASDPATLVIRQIG</sequence>
<dbReference type="EMBL" id="BLAH01000172">
    <property type="protein sequence ID" value="GES40156.1"/>
    <property type="molecule type" value="Genomic_DNA"/>
</dbReference>
<evidence type="ECO:0000313" key="3">
    <source>
        <dbReference type="Proteomes" id="UP000325466"/>
    </source>
</evidence>
<organism evidence="2 3">
    <name type="scientific">Rhodococcus aetherivorans</name>
    <dbReference type="NCBI Taxonomy" id="191292"/>
    <lineage>
        <taxon>Bacteria</taxon>
        <taxon>Bacillati</taxon>
        <taxon>Actinomycetota</taxon>
        <taxon>Actinomycetes</taxon>
        <taxon>Mycobacteriales</taxon>
        <taxon>Nocardiaceae</taxon>
        <taxon>Rhodococcus</taxon>
    </lineage>
</organism>
<feature type="transmembrane region" description="Helical" evidence="1">
    <location>
        <begin position="94"/>
        <end position="113"/>
    </location>
</feature>
<proteinExistence type="predicted"/>
<name>A0ABQ0YUS4_9NOCA</name>
<comment type="caution">
    <text evidence="2">The sequence shown here is derived from an EMBL/GenBank/DDBJ whole genome shotgun (WGS) entry which is preliminary data.</text>
</comment>
<keyword evidence="1" id="KW-0812">Transmembrane</keyword>
<keyword evidence="1" id="KW-1133">Transmembrane helix</keyword>
<evidence type="ECO:0000256" key="1">
    <source>
        <dbReference type="SAM" id="Phobius"/>
    </source>
</evidence>
<evidence type="ECO:0000313" key="2">
    <source>
        <dbReference type="EMBL" id="GES40156.1"/>
    </source>
</evidence>
<dbReference type="RefSeq" id="WP_043799114.1">
    <property type="nucleotide sequence ID" value="NZ_BAAAYP010000075.1"/>
</dbReference>
<dbReference type="Proteomes" id="UP000325466">
    <property type="component" value="Unassembled WGS sequence"/>
</dbReference>
<reference evidence="2 3" key="1">
    <citation type="journal article" date="2018" name="Biodegradation">
        <title>1,4-Dioxane degradation characteristics of Rhodococcus aetherivorans JCM 14343.</title>
        <authorList>
            <person name="Inoue D."/>
            <person name="Tsunoda T."/>
            <person name="Yamamoto N."/>
            <person name="Ike M."/>
            <person name="Sei K."/>
        </authorList>
    </citation>
    <scope>NUCLEOTIDE SEQUENCE [LARGE SCALE GENOMIC DNA]</scope>
    <source>
        <strain evidence="2 3">JCM 14343</strain>
    </source>
</reference>
<gene>
    <name evidence="2" type="ORF">RAJCM14343_5437</name>
</gene>
<keyword evidence="1" id="KW-0472">Membrane</keyword>
<evidence type="ECO:0008006" key="4">
    <source>
        <dbReference type="Google" id="ProtNLM"/>
    </source>
</evidence>
<keyword evidence="3" id="KW-1185">Reference proteome</keyword>